<reference evidence="2 3" key="1">
    <citation type="submission" date="2015-11" db="EMBL/GenBank/DDBJ databases">
        <title>Genomic analysis of 38 Legionella species identifies large and diverse effector repertoires.</title>
        <authorList>
            <person name="Burstein D."/>
            <person name="Amaro F."/>
            <person name="Zusman T."/>
            <person name="Lifshitz Z."/>
            <person name="Cohen O."/>
            <person name="Gilbert J.A."/>
            <person name="Pupko T."/>
            <person name="Shuman H.A."/>
            <person name="Segal G."/>
        </authorList>
    </citation>
    <scope>NUCLEOTIDE SEQUENCE [LARGE SCALE GENOMIC DNA]</scope>
    <source>
        <strain evidence="2 3">Mt.St.Helens-9</strain>
    </source>
</reference>
<name>A0A0W0Z5R9_LEGSP</name>
<comment type="caution">
    <text evidence="2">The sequence shown here is derived from an EMBL/GenBank/DDBJ whole genome shotgun (WGS) entry which is preliminary data.</text>
</comment>
<evidence type="ECO:0000313" key="2">
    <source>
        <dbReference type="EMBL" id="KTD64490.1"/>
    </source>
</evidence>
<dbReference type="AlphaFoldDB" id="A0A0W0Z5R9"/>
<dbReference type="Proteomes" id="UP000054877">
    <property type="component" value="Unassembled WGS sequence"/>
</dbReference>
<evidence type="ECO:0000256" key="1">
    <source>
        <dbReference type="SAM" id="MobiDB-lite"/>
    </source>
</evidence>
<dbReference type="RefSeq" id="WP_058483214.1">
    <property type="nucleotide sequence ID" value="NZ_CAAAII010000005.1"/>
</dbReference>
<dbReference type="OrthoDB" id="9884756at2"/>
<gene>
    <name evidence="2" type="ORF">Lspi_1297</name>
</gene>
<accession>A0A0W0Z5R9</accession>
<feature type="compositionally biased region" description="Basic and acidic residues" evidence="1">
    <location>
        <begin position="17"/>
        <end position="28"/>
    </location>
</feature>
<dbReference type="EMBL" id="LNYX01000013">
    <property type="protein sequence ID" value="KTD64490.1"/>
    <property type="molecule type" value="Genomic_DNA"/>
</dbReference>
<protein>
    <submittedName>
        <fullName evidence="2">Uncharacterized protein</fullName>
    </submittedName>
</protein>
<sequence length="65" mass="7447">MDKKYYAVVTNEKENGDHDLARYSDRNNADAAARKNRGKLYESTQPIRNGDDHRKGKLIADYSTT</sequence>
<proteinExistence type="predicted"/>
<keyword evidence="3" id="KW-1185">Reference proteome</keyword>
<evidence type="ECO:0000313" key="3">
    <source>
        <dbReference type="Proteomes" id="UP000054877"/>
    </source>
</evidence>
<organism evidence="2 3">
    <name type="scientific">Legionella spiritensis</name>
    <dbReference type="NCBI Taxonomy" id="452"/>
    <lineage>
        <taxon>Bacteria</taxon>
        <taxon>Pseudomonadati</taxon>
        <taxon>Pseudomonadota</taxon>
        <taxon>Gammaproteobacteria</taxon>
        <taxon>Legionellales</taxon>
        <taxon>Legionellaceae</taxon>
        <taxon>Legionella</taxon>
    </lineage>
</organism>
<feature type="region of interest" description="Disordered" evidence="1">
    <location>
        <begin position="17"/>
        <end position="65"/>
    </location>
</feature>
<dbReference type="PATRIC" id="fig|452.5.peg.1430"/>